<gene>
    <name evidence="2" type="ORF">ACFQ2S_19550</name>
</gene>
<keyword evidence="3" id="KW-1185">Reference proteome</keyword>
<comment type="caution">
    <text evidence="2">The sequence shown here is derived from an EMBL/GenBank/DDBJ whole genome shotgun (WGS) entry which is preliminary data.</text>
</comment>
<reference evidence="3" key="1">
    <citation type="journal article" date="2019" name="Int. J. Syst. Evol. Microbiol.">
        <title>The Global Catalogue of Microorganisms (GCM) 10K type strain sequencing project: providing services to taxonomists for standard genome sequencing and annotation.</title>
        <authorList>
            <consortium name="The Broad Institute Genomics Platform"/>
            <consortium name="The Broad Institute Genome Sequencing Center for Infectious Disease"/>
            <person name="Wu L."/>
            <person name="Ma J."/>
        </authorList>
    </citation>
    <scope>NUCLEOTIDE SEQUENCE [LARGE SCALE GENOMIC DNA]</scope>
    <source>
        <strain evidence="3">CCUG 60524</strain>
    </source>
</reference>
<organism evidence="2 3">
    <name type="scientific">Tropicimonas aquimaris</name>
    <dbReference type="NCBI Taxonomy" id="914152"/>
    <lineage>
        <taxon>Bacteria</taxon>
        <taxon>Pseudomonadati</taxon>
        <taxon>Pseudomonadota</taxon>
        <taxon>Alphaproteobacteria</taxon>
        <taxon>Rhodobacterales</taxon>
        <taxon>Roseobacteraceae</taxon>
        <taxon>Tropicimonas</taxon>
    </lineage>
</organism>
<dbReference type="Proteomes" id="UP001597108">
    <property type="component" value="Unassembled WGS sequence"/>
</dbReference>
<evidence type="ECO:0000313" key="2">
    <source>
        <dbReference type="EMBL" id="MFD0981834.1"/>
    </source>
</evidence>
<feature type="region of interest" description="Disordered" evidence="1">
    <location>
        <begin position="1"/>
        <end position="23"/>
    </location>
</feature>
<dbReference type="RefSeq" id="WP_386077079.1">
    <property type="nucleotide sequence ID" value="NZ_JBHTJT010000048.1"/>
</dbReference>
<evidence type="ECO:0000256" key="1">
    <source>
        <dbReference type="SAM" id="MobiDB-lite"/>
    </source>
</evidence>
<name>A0ABW3IUT2_9RHOB</name>
<evidence type="ECO:0000313" key="3">
    <source>
        <dbReference type="Proteomes" id="UP001597108"/>
    </source>
</evidence>
<evidence type="ECO:0008006" key="4">
    <source>
        <dbReference type="Google" id="ProtNLM"/>
    </source>
</evidence>
<protein>
    <recommendedName>
        <fullName evidence="4">Alpha/beta hydrolase</fullName>
    </recommendedName>
</protein>
<accession>A0ABW3IUT2</accession>
<proteinExistence type="predicted"/>
<sequence length="463" mass="52081">MPDEHATEKTEPQATREQRPLKELIVRTRQTEDPAALLDLCLEGGKPLLEKRPNLPRHVLTLARKAEDRDKADATRIRVARHFPESLGLTDLDWLRGLGLRDAEARTIRWILASGQATGQRRVSMIKRLVDLKQFDTYSQALDAYASMAMDDPTYYHVHCRSLVRDRRPGDARQVLEQFRERFVGADHDHALRELTFLVNTDHVEDDQLPDGAPDDTRESLRLNRISKDLSEGLVSEIDGWRSLDGRIIYRSGASQTALVIYFGPQTIRNADGWARVISECNRLGIGQVCLDRRSDRHLTGLGPWTGRPEETAKRLVEALANVGIRRIATAGSSGSSLAAIIGAAAIDAEGCLLTPAVTHFPDPDQEPNPRAARAAAREYRHLPPGIYDAKPFLQGKSVLLWAHLPERSEFDRRQIEHIADYPHLHVVRHDHDAHGILPWLAERGMLETEVSDFFNALGWIDG</sequence>
<dbReference type="EMBL" id="JBHTJT010000048">
    <property type="protein sequence ID" value="MFD0981834.1"/>
    <property type="molecule type" value="Genomic_DNA"/>
</dbReference>